<protein>
    <recommendedName>
        <fullName evidence="6">Transmembrane protein</fullName>
    </recommendedName>
</protein>
<dbReference type="OrthoDB" id="328732at2759"/>
<keyword evidence="2" id="KW-0812">Transmembrane</keyword>
<evidence type="ECO:0008006" key="6">
    <source>
        <dbReference type="Google" id="ProtNLM"/>
    </source>
</evidence>
<keyword evidence="2" id="KW-0472">Membrane</keyword>
<accession>F0VGE6</accession>
<dbReference type="VEuPathDB" id="ToxoDB:NCLIV_025780"/>
<evidence type="ECO:0000313" key="3">
    <source>
        <dbReference type="EMBL" id="CBZ52790.1"/>
    </source>
</evidence>
<proteinExistence type="predicted"/>
<gene>
    <name evidence="4" type="ORF">BN1204_025780</name>
    <name evidence="3" type="ORF">NCLIV_025780</name>
</gene>
<dbReference type="InParanoid" id="F0VGE6"/>
<evidence type="ECO:0000256" key="1">
    <source>
        <dbReference type="SAM" id="MobiDB-lite"/>
    </source>
</evidence>
<dbReference type="Proteomes" id="UP000007494">
    <property type="component" value="Chromosome VIIb"/>
</dbReference>
<reference evidence="4" key="4">
    <citation type="journal article" date="2015" name="PLoS ONE">
        <title>Comprehensive Evaluation of Toxoplasma gondii VEG and Neospora caninum LIV Genomes with Tachyzoite Stage Transcriptome and Proteome Defines Novel Transcript Features.</title>
        <authorList>
            <person name="Ramaprasad A."/>
            <person name="Mourier T."/>
            <person name="Naeem R."/>
            <person name="Malas T.B."/>
            <person name="Moussa E."/>
            <person name="Panigrahi A."/>
            <person name="Vermont S.J."/>
            <person name="Otto T.D."/>
            <person name="Wastling J."/>
            <person name="Pain A."/>
        </authorList>
    </citation>
    <scope>NUCLEOTIDE SEQUENCE</scope>
    <source>
        <strain evidence="4">Liverpool</strain>
    </source>
</reference>
<dbReference type="eggNOG" id="ENOG502R0H7">
    <property type="taxonomic scope" value="Eukaryota"/>
</dbReference>
<sequence>MTQLGDSQRPFVNCGGIAVVLWAGVILGCSSVLAEYNQITAAAAHTQESNDRQNQNAALLRRRPEPRHIAWSTLAYRDGRHFQSISRHDVVMQSTYMTELPNADTTPPVKPGFHPVSPEVQGEIKEAQARQGENRDFRDW</sequence>
<feature type="region of interest" description="Disordered" evidence="1">
    <location>
        <begin position="101"/>
        <end position="140"/>
    </location>
</feature>
<dbReference type="GeneID" id="13442662"/>
<dbReference type="AlphaFoldDB" id="F0VGE6"/>
<feature type="compositionally biased region" description="Basic and acidic residues" evidence="1">
    <location>
        <begin position="122"/>
        <end position="140"/>
    </location>
</feature>
<organism evidence="3 5">
    <name type="scientific">Neospora caninum (strain Liverpool)</name>
    <dbReference type="NCBI Taxonomy" id="572307"/>
    <lineage>
        <taxon>Eukaryota</taxon>
        <taxon>Sar</taxon>
        <taxon>Alveolata</taxon>
        <taxon>Apicomplexa</taxon>
        <taxon>Conoidasida</taxon>
        <taxon>Coccidia</taxon>
        <taxon>Eucoccidiorida</taxon>
        <taxon>Eimeriorina</taxon>
        <taxon>Sarcocystidae</taxon>
        <taxon>Neospora</taxon>
    </lineage>
</organism>
<keyword evidence="5" id="KW-1185">Reference proteome</keyword>
<evidence type="ECO:0000256" key="2">
    <source>
        <dbReference type="SAM" id="Phobius"/>
    </source>
</evidence>
<dbReference type="RefSeq" id="XP_003882822.1">
    <property type="nucleotide sequence ID" value="XM_003882773.1"/>
</dbReference>
<dbReference type="EMBL" id="LN714482">
    <property type="protein sequence ID" value="CEL66772.1"/>
    <property type="molecule type" value="Genomic_DNA"/>
</dbReference>
<name>F0VGE6_NEOCL</name>
<dbReference type="OMA" id="NRDFRDW"/>
<feature type="transmembrane region" description="Helical" evidence="2">
    <location>
        <begin position="12"/>
        <end position="34"/>
    </location>
</feature>
<dbReference type="EMBL" id="FR823389">
    <property type="protein sequence ID" value="CBZ52790.1"/>
    <property type="molecule type" value="Genomic_DNA"/>
</dbReference>
<reference evidence="5" key="3">
    <citation type="journal article" date="2012" name="PLoS Pathog.">
        <title>Comparative genomics of the apicomplexan parasites Toxoplasma gondii and Neospora caninum: Coccidia differing in host range and transmission strategy.</title>
        <authorList>
            <person name="Reid A.J."/>
            <person name="Vermont S.J."/>
            <person name="Cotton J.A."/>
            <person name="Harris D."/>
            <person name="Hill-Cawthorne G.A."/>
            <person name="Konen-Waisman S."/>
            <person name="Latham S.M."/>
            <person name="Mourier T."/>
            <person name="Norton R."/>
            <person name="Quail M.A."/>
            <person name="Sanders M."/>
            <person name="Shanmugam D."/>
            <person name="Sohal A."/>
            <person name="Wasmuth J.D."/>
            <person name="Brunk B."/>
            <person name="Grigg M.E."/>
            <person name="Howard J.C."/>
            <person name="Parkinson J."/>
            <person name="Roos D.S."/>
            <person name="Trees A.J."/>
            <person name="Berriman M."/>
            <person name="Pain A."/>
            <person name="Wastling J.M."/>
        </authorList>
    </citation>
    <scope>NUCLEOTIDE SEQUENCE [LARGE SCALE GENOMIC DNA]</scope>
    <source>
        <strain evidence="5">Liverpool</strain>
    </source>
</reference>
<evidence type="ECO:0000313" key="5">
    <source>
        <dbReference type="Proteomes" id="UP000007494"/>
    </source>
</evidence>
<evidence type="ECO:0000313" key="4">
    <source>
        <dbReference type="EMBL" id="CEL66772.1"/>
    </source>
</evidence>
<keyword evidence="2" id="KW-1133">Transmembrane helix</keyword>
<reference evidence="3" key="2">
    <citation type="submission" date="2011-03" db="EMBL/GenBank/DDBJ databases">
        <title>Comparative genomics and transcriptomics of Neospora caninum and Toxoplasma gondii.</title>
        <authorList>
            <person name="Reid A.J."/>
            <person name="Sohal A."/>
            <person name="Harris D."/>
            <person name="Quail M."/>
            <person name="Sanders M."/>
            <person name="Berriman M."/>
            <person name="Wastling J.M."/>
            <person name="Pain A."/>
        </authorList>
    </citation>
    <scope>NUCLEOTIDE SEQUENCE</scope>
    <source>
        <strain evidence="3">Liverpool</strain>
    </source>
</reference>
<reference evidence="3" key="1">
    <citation type="submission" date="2011-02" db="EMBL/GenBank/DDBJ databases">
        <authorList>
            <person name="Aslett M."/>
        </authorList>
    </citation>
    <scope>NUCLEOTIDE SEQUENCE</scope>
    <source>
        <strain evidence="3">Liverpool</strain>
    </source>
</reference>